<proteinExistence type="predicted"/>
<dbReference type="PROSITE" id="PS00344">
    <property type="entry name" value="GATA_ZN_FINGER_1"/>
    <property type="match status" value="2"/>
</dbReference>
<evidence type="ECO:0000313" key="10">
    <source>
        <dbReference type="Proteomes" id="UP000320762"/>
    </source>
</evidence>
<organism evidence="9 10">
    <name type="scientific">Schizophyllum amplum</name>
    <dbReference type="NCBI Taxonomy" id="97359"/>
    <lineage>
        <taxon>Eukaryota</taxon>
        <taxon>Fungi</taxon>
        <taxon>Dikarya</taxon>
        <taxon>Basidiomycota</taxon>
        <taxon>Agaricomycotina</taxon>
        <taxon>Agaricomycetes</taxon>
        <taxon>Agaricomycetidae</taxon>
        <taxon>Agaricales</taxon>
        <taxon>Schizophyllaceae</taxon>
        <taxon>Schizophyllum</taxon>
    </lineage>
</organism>
<dbReference type="GO" id="GO:0000981">
    <property type="term" value="F:DNA-binding transcription factor activity, RNA polymerase II-specific"/>
    <property type="evidence" value="ECO:0007669"/>
    <property type="project" value="TreeGrafter"/>
</dbReference>
<comment type="caution">
    <text evidence="9">The sequence shown here is derived from an EMBL/GenBank/DDBJ whole genome shotgun (WGS) entry which is preliminary data.</text>
</comment>
<feature type="domain" description="GATA-type" evidence="8">
    <location>
        <begin position="160"/>
        <end position="203"/>
    </location>
</feature>
<dbReference type="Proteomes" id="UP000320762">
    <property type="component" value="Unassembled WGS sequence"/>
</dbReference>
<feature type="domain" description="GATA-type" evidence="8">
    <location>
        <begin position="219"/>
        <end position="272"/>
    </location>
</feature>
<dbReference type="InterPro" id="IPR039355">
    <property type="entry name" value="Transcription_factor_GATA"/>
</dbReference>
<dbReference type="SUPFAM" id="SSF57716">
    <property type="entry name" value="Glucocorticoid receptor-like (DNA-binding domain)"/>
    <property type="match status" value="2"/>
</dbReference>
<keyword evidence="3 6" id="KW-0863">Zinc-finger</keyword>
<evidence type="ECO:0000256" key="2">
    <source>
        <dbReference type="ARBA" id="ARBA00022723"/>
    </source>
</evidence>
<keyword evidence="2" id="KW-0479">Metal-binding</keyword>
<dbReference type="PANTHER" id="PTHR10071:SF281">
    <property type="entry name" value="BOX A-BINDING FACTOR-RELATED"/>
    <property type="match status" value="1"/>
</dbReference>
<dbReference type="GO" id="GO:0000978">
    <property type="term" value="F:RNA polymerase II cis-regulatory region sequence-specific DNA binding"/>
    <property type="evidence" value="ECO:0007669"/>
    <property type="project" value="TreeGrafter"/>
</dbReference>
<comment type="subcellular location">
    <subcellularLocation>
        <location evidence="1">Nucleus</location>
    </subcellularLocation>
</comment>
<dbReference type="GO" id="GO:0005634">
    <property type="term" value="C:nucleus"/>
    <property type="evidence" value="ECO:0007669"/>
    <property type="project" value="UniProtKB-SubCell"/>
</dbReference>
<dbReference type="SMART" id="SM00401">
    <property type="entry name" value="ZnF_GATA"/>
    <property type="match status" value="2"/>
</dbReference>
<dbReference type="CDD" id="cd00202">
    <property type="entry name" value="ZnF_GATA"/>
    <property type="match status" value="2"/>
</dbReference>
<evidence type="ECO:0000256" key="3">
    <source>
        <dbReference type="ARBA" id="ARBA00022771"/>
    </source>
</evidence>
<dbReference type="EMBL" id="VDMD01000022">
    <property type="protein sequence ID" value="TRM60341.1"/>
    <property type="molecule type" value="Genomic_DNA"/>
</dbReference>
<dbReference type="PANTHER" id="PTHR10071">
    <property type="entry name" value="TRANSCRIPTION FACTOR GATA FAMILY MEMBER"/>
    <property type="match status" value="1"/>
</dbReference>
<keyword evidence="10" id="KW-1185">Reference proteome</keyword>
<dbReference type="PROSITE" id="PS50114">
    <property type="entry name" value="GATA_ZN_FINGER_2"/>
    <property type="match status" value="2"/>
</dbReference>
<dbReference type="STRING" id="97359.A0A550C6A5"/>
<sequence length="282" mass="31058">MPRLSSDIRMSSDLRMSADPRMSVDLRMPTDVGMPSEARIPRISSSSRMHSHSPVMQPRYREASWDQRYLPGVGGESAAWLGSGGTSRSMESGPLRSGFDTRVIMNAGTSRSAMDGGPSRGADDLTIKRDSPESTGLDLLDTSSPATSERSLPSAAPKNQQTEKQCSHCGVKQTPLWRRDPSNFQLLCNACGLFYKQRHMHRPKVLIEADQEDDAGDDDPDAPTCSHCGTHRTSVWRRGKDGTQVCNACGVYSRLRGKERPLALKKNKIRPRTKYPKAPPSS</sequence>
<feature type="region of interest" description="Disordered" evidence="7">
    <location>
        <begin position="260"/>
        <end position="282"/>
    </location>
</feature>
<feature type="compositionally biased region" description="Polar residues" evidence="7">
    <location>
        <begin position="141"/>
        <end position="164"/>
    </location>
</feature>
<feature type="compositionally biased region" description="Basic residues" evidence="7">
    <location>
        <begin position="263"/>
        <end position="275"/>
    </location>
</feature>
<dbReference type="GO" id="GO:0000122">
    <property type="term" value="P:negative regulation of transcription by RNA polymerase II"/>
    <property type="evidence" value="ECO:0007669"/>
    <property type="project" value="TreeGrafter"/>
</dbReference>
<dbReference type="Pfam" id="PF00320">
    <property type="entry name" value="GATA"/>
    <property type="match status" value="2"/>
</dbReference>
<dbReference type="GO" id="GO:0008270">
    <property type="term" value="F:zinc ion binding"/>
    <property type="evidence" value="ECO:0007669"/>
    <property type="project" value="UniProtKB-KW"/>
</dbReference>
<dbReference type="PRINTS" id="PR00619">
    <property type="entry name" value="GATAZNFINGER"/>
</dbReference>
<reference evidence="9 10" key="1">
    <citation type="journal article" date="2019" name="New Phytol.">
        <title>Comparative genomics reveals unique wood-decay strategies and fruiting body development in the Schizophyllaceae.</title>
        <authorList>
            <person name="Almasi E."/>
            <person name="Sahu N."/>
            <person name="Krizsan K."/>
            <person name="Balint B."/>
            <person name="Kovacs G.M."/>
            <person name="Kiss B."/>
            <person name="Cseklye J."/>
            <person name="Drula E."/>
            <person name="Henrissat B."/>
            <person name="Nagy I."/>
            <person name="Chovatia M."/>
            <person name="Adam C."/>
            <person name="LaButti K."/>
            <person name="Lipzen A."/>
            <person name="Riley R."/>
            <person name="Grigoriev I.V."/>
            <person name="Nagy L.G."/>
        </authorList>
    </citation>
    <scope>NUCLEOTIDE SEQUENCE [LARGE SCALE GENOMIC DNA]</scope>
    <source>
        <strain evidence="9 10">NL-1724</strain>
    </source>
</reference>
<evidence type="ECO:0000256" key="4">
    <source>
        <dbReference type="ARBA" id="ARBA00022833"/>
    </source>
</evidence>
<dbReference type="AlphaFoldDB" id="A0A550C6A5"/>
<dbReference type="InterPro" id="IPR013088">
    <property type="entry name" value="Znf_NHR/GATA"/>
</dbReference>
<feature type="compositionally biased region" description="Basic and acidic residues" evidence="7">
    <location>
        <begin position="121"/>
        <end position="132"/>
    </location>
</feature>
<dbReference type="InterPro" id="IPR000679">
    <property type="entry name" value="Znf_GATA"/>
</dbReference>
<evidence type="ECO:0000256" key="6">
    <source>
        <dbReference type="PROSITE-ProRule" id="PRU00094"/>
    </source>
</evidence>
<name>A0A550C6A5_9AGAR</name>
<evidence type="ECO:0000313" key="9">
    <source>
        <dbReference type="EMBL" id="TRM60341.1"/>
    </source>
</evidence>
<evidence type="ECO:0000256" key="1">
    <source>
        <dbReference type="ARBA" id="ARBA00004123"/>
    </source>
</evidence>
<gene>
    <name evidence="9" type="ORF">BD626DRAFT_407599</name>
</gene>
<dbReference type="OrthoDB" id="515401at2759"/>
<evidence type="ECO:0000256" key="5">
    <source>
        <dbReference type="ARBA" id="ARBA00023242"/>
    </source>
</evidence>
<protein>
    <recommendedName>
        <fullName evidence="8">GATA-type domain-containing protein</fullName>
    </recommendedName>
</protein>
<evidence type="ECO:0000256" key="7">
    <source>
        <dbReference type="SAM" id="MobiDB-lite"/>
    </source>
</evidence>
<keyword evidence="4" id="KW-0862">Zinc</keyword>
<dbReference type="GO" id="GO:0045944">
    <property type="term" value="P:positive regulation of transcription by RNA polymerase II"/>
    <property type="evidence" value="ECO:0007669"/>
    <property type="project" value="TreeGrafter"/>
</dbReference>
<keyword evidence="5" id="KW-0539">Nucleus</keyword>
<evidence type="ECO:0000259" key="8">
    <source>
        <dbReference type="PROSITE" id="PS50114"/>
    </source>
</evidence>
<accession>A0A550C6A5</accession>
<feature type="region of interest" description="Disordered" evidence="7">
    <location>
        <begin position="109"/>
        <end position="165"/>
    </location>
</feature>
<dbReference type="Gene3D" id="3.30.50.10">
    <property type="entry name" value="Erythroid Transcription Factor GATA-1, subunit A"/>
    <property type="match status" value="2"/>
</dbReference>